<reference evidence="1" key="1">
    <citation type="submission" date="2021-05" db="EMBL/GenBank/DDBJ databases">
        <authorList>
            <person name="Pan Q."/>
            <person name="Jouanno E."/>
            <person name="Zahm M."/>
            <person name="Klopp C."/>
            <person name="Cabau C."/>
            <person name="Louis A."/>
            <person name="Berthelot C."/>
            <person name="Parey E."/>
            <person name="Roest Crollius H."/>
            <person name="Montfort J."/>
            <person name="Robinson-Rechavi M."/>
            <person name="Bouchez O."/>
            <person name="Lampietro C."/>
            <person name="Lopez Roques C."/>
            <person name="Donnadieu C."/>
            <person name="Postlethwait J."/>
            <person name="Bobe J."/>
            <person name="Dillon D."/>
            <person name="Chandos A."/>
            <person name="von Hippel F."/>
            <person name="Guiguen Y."/>
        </authorList>
    </citation>
    <scope>NUCLEOTIDE SEQUENCE</scope>
    <source>
        <strain evidence="1">YG-Jan2019</strain>
    </source>
</reference>
<evidence type="ECO:0000313" key="1">
    <source>
        <dbReference type="EMBL" id="KAJ7997367.1"/>
    </source>
</evidence>
<dbReference type="EMBL" id="CM055746">
    <property type="protein sequence ID" value="KAJ7997367.1"/>
    <property type="molecule type" value="Genomic_DNA"/>
</dbReference>
<name>A0ACC2G1G0_DALPE</name>
<comment type="caution">
    <text evidence="1">The sequence shown here is derived from an EMBL/GenBank/DDBJ whole genome shotgun (WGS) entry which is preliminary data.</text>
</comment>
<evidence type="ECO:0000313" key="2">
    <source>
        <dbReference type="Proteomes" id="UP001157502"/>
    </source>
</evidence>
<accession>A0ACC2G1G0</accession>
<protein>
    <submittedName>
        <fullName evidence="1">Uncharacterized protein</fullName>
    </submittedName>
</protein>
<gene>
    <name evidence="1" type="ORF">DPEC_G00228240</name>
</gene>
<keyword evidence="2" id="KW-1185">Reference proteome</keyword>
<sequence>MGQSLLLTPKRVSEKPRIISLPPYGLSPRRRVNCDFVAAAIQHDSTAKSSSIWEGANHDMRPELVSMETTLE</sequence>
<proteinExistence type="predicted"/>
<organism evidence="1 2">
    <name type="scientific">Dallia pectoralis</name>
    <name type="common">Alaska blackfish</name>
    <dbReference type="NCBI Taxonomy" id="75939"/>
    <lineage>
        <taxon>Eukaryota</taxon>
        <taxon>Metazoa</taxon>
        <taxon>Chordata</taxon>
        <taxon>Craniata</taxon>
        <taxon>Vertebrata</taxon>
        <taxon>Euteleostomi</taxon>
        <taxon>Actinopterygii</taxon>
        <taxon>Neopterygii</taxon>
        <taxon>Teleostei</taxon>
        <taxon>Protacanthopterygii</taxon>
        <taxon>Esociformes</taxon>
        <taxon>Umbridae</taxon>
        <taxon>Dallia</taxon>
    </lineage>
</organism>
<dbReference type="Proteomes" id="UP001157502">
    <property type="component" value="Chromosome 19"/>
</dbReference>